<proteinExistence type="predicted"/>
<evidence type="ECO:0000313" key="1">
    <source>
        <dbReference type="EMBL" id="MCR8875207.1"/>
    </source>
</evidence>
<keyword evidence="2" id="KW-1185">Reference proteome</keyword>
<gene>
    <name evidence="1" type="ORF">NW209_14545</name>
</gene>
<dbReference type="Gene3D" id="3.30.1150.10">
    <property type="match status" value="1"/>
</dbReference>
<dbReference type="RefSeq" id="WP_258336264.1">
    <property type="nucleotide sequence ID" value="NZ_CALULB010000006.1"/>
</dbReference>
<dbReference type="AlphaFoldDB" id="A0AAW5N730"/>
<comment type="caution">
    <text evidence="1">The sequence shown here is derived from an EMBL/GenBank/DDBJ whole genome shotgun (WGS) entry which is preliminary data.</text>
</comment>
<sequence>MTEYSEFLQLLKKEIEYPQSVSDKGVQGMVIVQFEVERDGTPDRFKSFILFLRSWMQKCCVYSG</sequence>
<dbReference type="EMBL" id="JANRHJ010000023">
    <property type="protein sequence ID" value="MCR8875207.1"/>
    <property type="molecule type" value="Genomic_DNA"/>
</dbReference>
<evidence type="ECO:0000313" key="2">
    <source>
        <dbReference type="Proteomes" id="UP001204579"/>
    </source>
</evidence>
<protein>
    <submittedName>
        <fullName evidence="1">Energy transducer TonB</fullName>
    </submittedName>
</protein>
<name>A0AAW5N730_9BACT</name>
<dbReference type="Proteomes" id="UP001204579">
    <property type="component" value="Unassembled WGS sequence"/>
</dbReference>
<accession>A0AAW5N730</accession>
<organism evidence="1 2">
    <name type="scientific">Phocaeicola barnesiae</name>
    <dbReference type="NCBI Taxonomy" id="376804"/>
    <lineage>
        <taxon>Bacteria</taxon>
        <taxon>Pseudomonadati</taxon>
        <taxon>Bacteroidota</taxon>
        <taxon>Bacteroidia</taxon>
        <taxon>Bacteroidales</taxon>
        <taxon>Bacteroidaceae</taxon>
        <taxon>Phocaeicola</taxon>
    </lineage>
</organism>
<reference evidence="1 2" key="1">
    <citation type="submission" date="2022-08" db="EMBL/GenBank/DDBJ databases">
        <authorList>
            <person name="Zeman M."/>
            <person name="Kubasova T."/>
        </authorList>
    </citation>
    <scope>NUCLEOTIDE SEQUENCE [LARGE SCALE GENOMIC DNA]</scope>
    <source>
        <strain evidence="1 2">ET62</strain>
    </source>
</reference>
<dbReference type="SUPFAM" id="SSF74653">
    <property type="entry name" value="TolA/TonB C-terminal domain"/>
    <property type="match status" value="1"/>
</dbReference>